<comment type="subcellular location">
    <subcellularLocation>
        <location evidence="1">Membrane</location>
        <topology evidence="1">Multi-pass membrane protein</topology>
    </subcellularLocation>
</comment>
<dbReference type="AlphaFoldDB" id="A0A484VCK4"/>
<dbReference type="GO" id="GO:0016020">
    <property type="term" value="C:membrane"/>
    <property type="evidence" value="ECO:0007669"/>
    <property type="project" value="UniProtKB-SubCell"/>
</dbReference>
<feature type="transmembrane region" description="Helical" evidence="5">
    <location>
        <begin position="278"/>
        <end position="299"/>
    </location>
</feature>
<evidence type="ECO:0000256" key="2">
    <source>
        <dbReference type="ARBA" id="ARBA00022692"/>
    </source>
</evidence>
<feature type="transmembrane region" description="Helical" evidence="5">
    <location>
        <begin position="154"/>
        <end position="181"/>
    </location>
</feature>
<evidence type="ECO:0000256" key="1">
    <source>
        <dbReference type="ARBA" id="ARBA00004141"/>
    </source>
</evidence>
<proteinExistence type="predicted"/>
<organism evidence="6">
    <name type="scientific">plant metagenome</name>
    <dbReference type="NCBI Taxonomy" id="1297885"/>
    <lineage>
        <taxon>unclassified sequences</taxon>
        <taxon>metagenomes</taxon>
        <taxon>organismal metagenomes</taxon>
    </lineage>
</organism>
<feature type="transmembrane region" description="Helical" evidence="5">
    <location>
        <begin position="369"/>
        <end position="388"/>
    </location>
</feature>
<dbReference type="Pfam" id="PF01943">
    <property type="entry name" value="Polysacc_synt"/>
    <property type="match status" value="1"/>
</dbReference>
<keyword evidence="4 5" id="KW-0472">Membrane</keyword>
<feature type="transmembrane region" description="Helical" evidence="5">
    <location>
        <begin position="67"/>
        <end position="88"/>
    </location>
</feature>
<dbReference type="EMBL" id="CAADIO010000050">
    <property type="protein sequence ID" value="VFR97149.1"/>
    <property type="molecule type" value="Genomic_DNA"/>
</dbReference>
<feature type="transmembrane region" description="Helical" evidence="5">
    <location>
        <begin position="211"/>
        <end position="230"/>
    </location>
</feature>
<evidence type="ECO:0000313" key="6">
    <source>
        <dbReference type="EMBL" id="VFR97149.1"/>
    </source>
</evidence>
<evidence type="ECO:0000256" key="5">
    <source>
        <dbReference type="SAM" id="Phobius"/>
    </source>
</evidence>
<keyword evidence="2 5" id="KW-0812">Transmembrane</keyword>
<sequence length="396" mass="42635">MPLLVFPYALSVLGAALYADLVFTEALAFIVIAVVLYSFEIDGVAEVTGLDPVRQSRQVSRVFSRVLYTRLVLFIAAASLLVLAIGWYRPALRELAAWWMLVPLSYALQPTWMFQGLQRNLAPAVCTFVSRATAVLLVFLLVRGPQDSMRLPQIIGISYVCGSVAMIVWARVALGLCLLRVPLAEMMSALKSGKEIFLGNMGVVLYRDSNVLLLGLIGLAGAELAAYSLAEKITKAMQAIIRPLNQLFFPRAVLAVRTVGRADRGALTALRRLTLPQLAALTVAWLGLLASALVGASWFSLRELVAEFDRIVPLAAIMSAATLFGVCNFMFGSAGLNILGERKYMLHAVLAAGGTSVVATIVLGGSFGATGAAISLVLAEGLLFGLIIRRYWRNNG</sequence>
<feature type="transmembrane region" description="Helical" evidence="5">
    <location>
        <begin position="344"/>
        <end position="363"/>
    </location>
</feature>
<dbReference type="InterPro" id="IPR002797">
    <property type="entry name" value="Polysacc_synth"/>
</dbReference>
<protein>
    <submittedName>
        <fullName evidence="6">Membrane protein involved in the export of O-antigen, teichoic acid lipoteichoic acids</fullName>
    </submittedName>
</protein>
<feature type="transmembrane region" description="Helical" evidence="5">
    <location>
        <begin position="311"/>
        <end position="332"/>
    </location>
</feature>
<feature type="transmembrane region" description="Helical" evidence="5">
    <location>
        <begin position="12"/>
        <end position="39"/>
    </location>
</feature>
<gene>
    <name evidence="6" type="ORF">RAN3_2773</name>
</gene>
<accession>A0A484VCK4</accession>
<reference evidence="6" key="1">
    <citation type="submission" date="2019-03" db="EMBL/GenBank/DDBJ databases">
        <authorList>
            <person name="Danneels B."/>
        </authorList>
    </citation>
    <scope>NUCLEOTIDE SEQUENCE</scope>
</reference>
<feature type="transmembrane region" description="Helical" evidence="5">
    <location>
        <begin position="121"/>
        <end position="142"/>
    </location>
</feature>
<evidence type="ECO:0000256" key="4">
    <source>
        <dbReference type="ARBA" id="ARBA00023136"/>
    </source>
</evidence>
<keyword evidence="3 5" id="KW-1133">Transmembrane helix</keyword>
<evidence type="ECO:0000256" key="3">
    <source>
        <dbReference type="ARBA" id="ARBA00022989"/>
    </source>
</evidence>
<name>A0A484VCK4_9ZZZZ</name>